<accession>A0ABV8IBA6</accession>
<dbReference type="Proteomes" id="UP001595850">
    <property type="component" value="Unassembled WGS sequence"/>
</dbReference>
<keyword evidence="2" id="KW-1185">Reference proteome</keyword>
<dbReference type="RefSeq" id="WP_377291721.1">
    <property type="nucleotide sequence ID" value="NZ_JBHSBM010000029.1"/>
</dbReference>
<name>A0ABV8IBA6_9ACTN</name>
<proteinExistence type="predicted"/>
<evidence type="ECO:0000313" key="2">
    <source>
        <dbReference type="Proteomes" id="UP001595850"/>
    </source>
</evidence>
<reference evidence="2" key="1">
    <citation type="journal article" date="2019" name="Int. J. Syst. Evol. Microbiol.">
        <title>The Global Catalogue of Microorganisms (GCM) 10K type strain sequencing project: providing services to taxonomists for standard genome sequencing and annotation.</title>
        <authorList>
            <consortium name="The Broad Institute Genomics Platform"/>
            <consortium name="The Broad Institute Genome Sequencing Center for Infectious Disease"/>
            <person name="Wu L."/>
            <person name="Ma J."/>
        </authorList>
    </citation>
    <scope>NUCLEOTIDE SEQUENCE [LARGE SCALE GENOMIC DNA]</scope>
    <source>
        <strain evidence="2">TBRC 4489</strain>
    </source>
</reference>
<protein>
    <submittedName>
        <fullName evidence="1">Uncharacterized protein</fullName>
    </submittedName>
</protein>
<comment type="caution">
    <text evidence="1">The sequence shown here is derived from an EMBL/GenBank/DDBJ whole genome shotgun (WGS) entry which is preliminary data.</text>
</comment>
<organism evidence="1 2">
    <name type="scientific">Planomonospora corallina</name>
    <dbReference type="NCBI Taxonomy" id="1806052"/>
    <lineage>
        <taxon>Bacteria</taxon>
        <taxon>Bacillati</taxon>
        <taxon>Actinomycetota</taxon>
        <taxon>Actinomycetes</taxon>
        <taxon>Streptosporangiales</taxon>
        <taxon>Streptosporangiaceae</taxon>
        <taxon>Planomonospora</taxon>
    </lineage>
</organism>
<evidence type="ECO:0000313" key="1">
    <source>
        <dbReference type="EMBL" id="MFC4061488.1"/>
    </source>
</evidence>
<gene>
    <name evidence="1" type="ORF">ACFOWE_24575</name>
</gene>
<dbReference type="EMBL" id="JBHSBM010000029">
    <property type="protein sequence ID" value="MFC4061488.1"/>
    <property type="molecule type" value="Genomic_DNA"/>
</dbReference>
<sequence length="246" mass="24518">MTTSNDLLMAGGLKSASFPVIGTRVSGVIIGLPNPVPQTEFGTGKVKFWDDGTPRMQVVVHLATEERLPGVPGDTGRRALYVKGRMRIAVREAVRRAGASGLAVGGTLAVAYIGDGEPAVAGGRPPKHYDAEYVPPVNEANAALMADDPGPAATAPVGASAVPAGMPAVPVGASTVPAGMPAVPAGAAPLDAQRVLQALAARTAPPASTAVPALAAAAGTDAQVLARLGRLGPEVLAQLGLTALQP</sequence>